<gene>
    <name evidence="1" type="primary">orf6</name>
    <name evidence="1" type="ORF">SlGVgp006</name>
</gene>
<dbReference type="Proteomes" id="UP000202782">
    <property type="component" value="Segment"/>
</dbReference>
<keyword evidence="2" id="KW-1185">Reference proteome</keyword>
<evidence type="ECO:0000313" key="2">
    <source>
        <dbReference type="Proteomes" id="UP000202782"/>
    </source>
</evidence>
<reference evidence="1 2" key="1">
    <citation type="journal article" date="2008" name="J. Microbiol.">
        <title>Molecular and phylogenetic characterization of Spodoptera litura granulovirus.</title>
        <authorList>
            <person name="Wang Y."/>
            <person name="Choi J.Y."/>
            <person name="Roh J.Y."/>
            <person name="Woo S.D."/>
            <person name="Jin B.R."/>
            <person name="Je Y.H."/>
        </authorList>
    </citation>
    <scope>NUCLEOTIDE SEQUENCE [LARGE SCALE GENOMIC DNA]</scope>
    <source>
        <strain evidence="1">SlGV-K1</strain>
    </source>
</reference>
<proteinExistence type="predicted"/>
<dbReference type="KEGG" id="vg:5184175"/>
<protein>
    <submittedName>
        <fullName evidence="1">Uncharacterized protein</fullName>
    </submittedName>
</protein>
<organism evidence="1 2">
    <name type="scientific">Spodoptera litura granulovirus</name>
    <dbReference type="NCBI Taxonomy" id="359919"/>
    <lineage>
        <taxon>Viruses</taxon>
        <taxon>Viruses incertae sedis</taxon>
        <taxon>Naldaviricetes</taxon>
        <taxon>Lefavirales</taxon>
        <taxon>Baculoviridae</taxon>
        <taxon>Betabaculovirus</taxon>
        <taxon>Betabaculovirus spliturae</taxon>
    </lineage>
</organism>
<accession>A5IZK8</accession>
<dbReference type="RefSeq" id="YP_001256957.1">
    <property type="nucleotide sequence ID" value="NC_009503.1"/>
</dbReference>
<name>A5IZK8_9BBAC</name>
<dbReference type="EMBL" id="DQ288858">
    <property type="protein sequence ID" value="ABQ51949.1"/>
    <property type="molecule type" value="Genomic_DNA"/>
</dbReference>
<dbReference type="GeneID" id="5184175"/>
<sequence length="77" mass="9329">MIPDFLNPNEQEEWNRLQDLFYYVCKIEDIDEDLFCMVCVFFENLESMINESNKTIVLETMKNLLEPIKDRDVQFVE</sequence>
<dbReference type="OrthoDB" id="27550at10239"/>
<evidence type="ECO:0000313" key="1">
    <source>
        <dbReference type="EMBL" id="ABQ51949.1"/>
    </source>
</evidence>